<sequence>MAAAFAAITFSIPTAVNAFAEPSPSPTPPPIPLQTSSVPQPEGPECGTYKESQATGSFDSTPALTASAAIASIPELSTFSQAISGQVNPAVNLVSVLDNGPYNVFAPTDEAFAKLDPSELELLKSNPEELTSVLYYHMALGYLSPETIEGKLTSQQGSQLTITGSGGDIKVDDVAKVVCGGITAQSAKIYMIDTVLSPAGSLPGTATTTTSPTSTSETSTTETTTTSATSTETPAPTTSLPAEASPTA</sequence>
<feature type="signal peptide" evidence="2">
    <location>
        <begin position="1"/>
        <end position="20"/>
    </location>
</feature>
<organism evidence="4 5">
    <name type="scientific">Mycolicibacterium murale</name>
    <dbReference type="NCBI Taxonomy" id="182220"/>
    <lineage>
        <taxon>Bacteria</taxon>
        <taxon>Bacillati</taxon>
        <taxon>Actinomycetota</taxon>
        <taxon>Actinomycetes</taxon>
        <taxon>Mycobacteriales</taxon>
        <taxon>Mycobacteriaceae</taxon>
        <taxon>Mycolicibacterium</taxon>
    </lineage>
</organism>
<dbReference type="InterPro" id="IPR036378">
    <property type="entry name" value="FAS1_dom_sf"/>
</dbReference>
<feature type="region of interest" description="Disordered" evidence="1">
    <location>
        <begin position="20"/>
        <end position="47"/>
    </location>
</feature>
<dbReference type="AlphaFoldDB" id="A0A7I9WK75"/>
<dbReference type="EMBL" id="BLKT01000003">
    <property type="protein sequence ID" value="GFG57748.1"/>
    <property type="molecule type" value="Genomic_DNA"/>
</dbReference>
<dbReference type="GO" id="GO:0050839">
    <property type="term" value="F:cell adhesion molecule binding"/>
    <property type="evidence" value="ECO:0007669"/>
    <property type="project" value="TreeGrafter"/>
</dbReference>
<dbReference type="PANTHER" id="PTHR10900">
    <property type="entry name" value="PERIOSTIN-RELATED"/>
    <property type="match status" value="1"/>
</dbReference>
<evidence type="ECO:0000256" key="2">
    <source>
        <dbReference type="SAM" id="SignalP"/>
    </source>
</evidence>
<evidence type="ECO:0000256" key="1">
    <source>
        <dbReference type="SAM" id="MobiDB-lite"/>
    </source>
</evidence>
<evidence type="ECO:0000259" key="3">
    <source>
        <dbReference type="PROSITE" id="PS50213"/>
    </source>
</evidence>
<dbReference type="Gene3D" id="2.30.180.10">
    <property type="entry name" value="FAS1 domain"/>
    <property type="match status" value="1"/>
</dbReference>
<dbReference type="InterPro" id="IPR000782">
    <property type="entry name" value="FAS1_domain"/>
</dbReference>
<dbReference type="Pfam" id="PF02469">
    <property type="entry name" value="Fasciclin"/>
    <property type="match status" value="1"/>
</dbReference>
<dbReference type="InterPro" id="IPR050904">
    <property type="entry name" value="Adhesion/Biosynth-related"/>
</dbReference>
<dbReference type="Proteomes" id="UP000465241">
    <property type="component" value="Unassembled WGS sequence"/>
</dbReference>
<dbReference type="SMART" id="SM00554">
    <property type="entry name" value="FAS1"/>
    <property type="match status" value="1"/>
</dbReference>
<dbReference type="GO" id="GO:0007155">
    <property type="term" value="P:cell adhesion"/>
    <property type="evidence" value="ECO:0007669"/>
    <property type="project" value="TreeGrafter"/>
</dbReference>
<keyword evidence="5" id="KW-1185">Reference proteome</keyword>
<evidence type="ECO:0000313" key="4">
    <source>
        <dbReference type="EMBL" id="GFG57748.1"/>
    </source>
</evidence>
<accession>A0A7I9WK75</accession>
<dbReference type="GO" id="GO:0030198">
    <property type="term" value="P:extracellular matrix organization"/>
    <property type="evidence" value="ECO:0007669"/>
    <property type="project" value="TreeGrafter"/>
</dbReference>
<dbReference type="SUPFAM" id="SSF82153">
    <property type="entry name" value="FAS1 domain"/>
    <property type="match status" value="1"/>
</dbReference>
<feature type="region of interest" description="Disordered" evidence="1">
    <location>
        <begin position="200"/>
        <end position="248"/>
    </location>
</feature>
<dbReference type="GO" id="GO:0005615">
    <property type="term" value="C:extracellular space"/>
    <property type="evidence" value="ECO:0007669"/>
    <property type="project" value="TreeGrafter"/>
</dbReference>
<feature type="domain" description="FAS1" evidence="3">
    <location>
        <begin position="63"/>
        <end position="196"/>
    </location>
</feature>
<keyword evidence="2" id="KW-0732">Signal</keyword>
<feature type="compositionally biased region" description="Pro residues" evidence="1">
    <location>
        <begin position="23"/>
        <end position="32"/>
    </location>
</feature>
<dbReference type="GO" id="GO:0031012">
    <property type="term" value="C:extracellular matrix"/>
    <property type="evidence" value="ECO:0007669"/>
    <property type="project" value="TreeGrafter"/>
</dbReference>
<protein>
    <submittedName>
        <fullName evidence="4">Fasciclin</fullName>
    </submittedName>
</protein>
<name>A0A7I9WK75_9MYCO</name>
<proteinExistence type="predicted"/>
<reference evidence="4 5" key="1">
    <citation type="journal article" date="2019" name="Emerg. Microbes Infect.">
        <title>Comprehensive subspecies identification of 175 nontuberculous mycobacteria species based on 7547 genomic profiles.</title>
        <authorList>
            <person name="Matsumoto Y."/>
            <person name="Kinjo T."/>
            <person name="Motooka D."/>
            <person name="Nabeya D."/>
            <person name="Jung N."/>
            <person name="Uechi K."/>
            <person name="Horii T."/>
            <person name="Iida T."/>
            <person name="Fujita J."/>
            <person name="Nakamura S."/>
        </authorList>
    </citation>
    <scope>NUCLEOTIDE SEQUENCE [LARGE SCALE GENOMIC DNA]</scope>
    <source>
        <strain evidence="4 5">JCM 13392</strain>
    </source>
</reference>
<comment type="caution">
    <text evidence="4">The sequence shown here is derived from an EMBL/GenBank/DDBJ whole genome shotgun (WGS) entry which is preliminary data.</text>
</comment>
<dbReference type="PROSITE" id="PS50213">
    <property type="entry name" value="FAS1"/>
    <property type="match status" value="1"/>
</dbReference>
<dbReference type="PANTHER" id="PTHR10900:SF77">
    <property type="entry name" value="FI19380P1"/>
    <property type="match status" value="1"/>
</dbReference>
<evidence type="ECO:0000313" key="5">
    <source>
        <dbReference type="Proteomes" id="UP000465241"/>
    </source>
</evidence>
<feature type="chain" id="PRO_5029499739" evidence="2">
    <location>
        <begin position="21"/>
        <end position="248"/>
    </location>
</feature>
<gene>
    <name evidence="4" type="ORF">MMUR_18840</name>
</gene>